<feature type="region of interest" description="Disordered" evidence="1">
    <location>
        <begin position="299"/>
        <end position="344"/>
    </location>
</feature>
<dbReference type="PANTHER" id="PTHR24148">
    <property type="entry name" value="ANKYRIN REPEAT DOMAIN-CONTAINING PROTEIN 39 HOMOLOG-RELATED"/>
    <property type="match status" value="1"/>
</dbReference>
<accession>A0A8E2FD42</accession>
<dbReference type="InterPro" id="IPR010730">
    <property type="entry name" value="HET"/>
</dbReference>
<dbReference type="AlphaFoldDB" id="A0A8E2FD42"/>
<dbReference type="EMBL" id="KV748575">
    <property type="protein sequence ID" value="OCL14441.1"/>
    <property type="molecule type" value="Genomic_DNA"/>
</dbReference>
<dbReference type="Proteomes" id="UP000250140">
    <property type="component" value="Unassembled WGS sequence"/>
</dbReference>
<gene>
    <name evidence="3" type="ORF">AOQ84DRAFT_331034</name>
</gene>
<dbReference type="PANTHER" id="PTHR24148:SF64">
    <property type="entry name" value="HETEROKARYON INCOMPATIBILITY DOMAIN-CONTAINING PROTEIN"/>
    <property type="match status" value="1"/>
</dbReference>
<protein>
    <submittedName>
        <fullName evidence="3">HET-domain-containing protein</fullName>
    </submittedName>
</protein>
<organism evidence="3 4">
    <name type="scientific">Glonium stellatum</name>
    <dbReference type="NCBI Taxonomy" id="574774"/>
    <lineage>
        <taxon>Eukaryota</taxon>
        <taxon>Fungi</taxon>
        <taxon>Dikarya</taxon>
        <taxon>Ascomycota</taxon>
        <taxon>Pezizomycotina</taxon>
        <taxon>Dothideomycetes</taxon>
        <taxon>Pleosporomycetidae</taxon>
        <taxon>Gloniales</taxon>
        <taxon>Gloniaceae</taxon>
        <taxon>Glonium</taxon>
    </lineage>
</organism>
<feature type="region of interest" description="Disordered" evidence="1">
    <location>
        <begin position="1"/>
        <end position="27"/>
    </location>
</feature>
<feature type="compositionally biased region" description="Acidic residues" evidence="1">
    <location>
        <begin position="318"/>
        <end position="332"/>
    </location>
</feature>
<keyword evidence="4" id="KW-1185">Reference proteome</keyword>
<reference evidence="3 4" key="1">
    <citation type="journal article" date="2016" name="Nat. Commun.">
        <title>Ectomycorrhizal ecology is imprinted in the genome of the dominant symbiotic fungus Cenococcum geophilum.</title>
        <authorList>
            <consortium name="DOE Joint Genome Institute"/>
            <person name="Peter M."/>
            <person name="Kohler A."/>
            <person name="Ohm R.A."/>
            <person name="Kuo A."/>
            <person name="Krutzmann J."/>
            <person name="Morin E."/>
            <person name="Arend M."/>
            <person name="Barry K.W."/>
            <person name="Binder M."/>
            <person name="Choi C."/>
            <person name="Clum A."/>
            <person name="Copeland A."/>
            <person name="Grisel N."/>
            <person name="Haridas S."/>
            <person name="Kipfer T."/>
            <person name="LaButti K."/>
            <person name="Lindquist E."/>
            <person name="Lipzen A."/>
            <person name="Maire R."/>
            <person name="Meier B."/>
            <person name="Mihaltcheva S."/>
            <person name="Molinier V."/>
            <person name="Murat C."/>
            <person name="Poggeler S."/>
            <person name="Quandt C.A."/>
            <person name="Sperisen C."/>
            <person name="Tritt A."/>
            <person name="Tisserant E."/>
            <person name="Crous P.W."/>
            <person name="Henrissat B."/>
            <person name="Nehls U."/>
            <person name="Egli S."/>
            <person name="Spatafora J.W."/>
            <person name="Grigoriev I.V."/>
            <person name="Martin F.M."/>
        </authorList>
    </citation>
    <scope>NUCLEOTIDE SEQUENCE [LARGE SCALE GENOMIC DNA]</scope>
    <source>
        <strain evidence="3 4">CBS 207.34</strain>
    </source>
</reference>
<name>A0A8E2FD42_9PEZI</name>
<dbReference type="Pfam" id="PF06985">
    <property type="entry name" value="HET"/>
    <property type="match status" value="1"/>
</dbReference>
<feature type="region of interest" description="Disordered" evidence="1">
    <location>
        <begin position="454"/>
        <end position="485"/>
    </location>
</feature>
<dbReference type="InterPro" id="IPR052895">
    <property type="entry name" value="HetReg/Transcr_Mod"/>
</dbReference>
<feature type="compositionally biased region" description="Basic and acidic residues" evidence="1">
    <location>
        <begin position="464"/>
        <end position="482"/>
    </location>
</feature>
<feature type="domain" description="Heterokaryon incompatibility" evidence="2">
    <location>
        <begin position="75"/>
        <end position="217"/>
    </location>
</feature>
<evidence type="ECO:0000313" key="4">
    <source>
        <dbReference type="Proteomes" id="UP000250140"/>
    </source>
</evidence>
<sequence length="869" mass="100498">MNSVVTGIATHDQKVPKGPKPRPPPKYDSSVYEQLKTKWGHIRILKLLASSPENPYVECELVVTEFTESSEAIPYEALSWCWGTSRQTSYINIRKDGNLYAKHVSRSLLNALRALRRPKKDCYFWIDAVCIDQDNLQEKNHQVEMMSEIYGRASRVCIWLGERDKSSEMALKFIKTEILQLQNFDELCADEQSSEKWGALLDLMQRPWFSRRWVVQEVALARKAVIYCGVDKISWREFAVAVELFVEVETATHRLSEVMRKDPKFYHVPGWFEYVSALGATLLVEATGILFRDYRHRSPAHHKSYPKPKPQPGSGSDSESDDGSDIESEVESVAESVAEAHSDGTRLGKRQPLLSLEYLVSRLSIFEATVGHDIIYALLAISKDTTPFSSEGGSRIVLNHTQDILEAFTQQKRYKVEYEKPFVDVCRGFVEFCIQRGDPTRALDIICRPWAPEPKRKPARRNSRNPDKARDRASGEKGREDKTVEEDLPLPSWIPRLSGAPFAMFPHAGIHKLKMGRKNADTFVGLPASNQRNYNAAESKRFDIKKLKFRKRKDHYSMYVEGFVLDTVKEVQPFSQGGAIPHKWAEAGGWHDAPNTDPPHEFWRTLVGDRGQDGKNPPVYYSRACKESFSKGGLSSGSVSTTDLINNERCSVVAQFCRRVQSVIWNRCLIKTKGGNLGLANSNIHEGYLVCILYGCSVPVILRQSEKKTPNEIDDEVADEMRHRKTEWFLRWKKNATRRRVFREMRERERKWEMNMRKAYYREKGAVEYSGKQSFEKWRKETRRKIEENPYFRETEGVAVENKLDYENWKREKRDEAKREGKEKEWNEPRGDKYWYKFLGECYIHGMMDGEAMARQNKDGLPMEVFELR</sequence>
<dbReference type="OrthoDB" id="3477286at2759"/>
<evidence type="ECO:0000259" key="2">
    <source>
        <dbReference type="Pfam" id="PF06985"/>
    </source>
</evidence>
<proteinExistence type="predicted"/>
<evidence type="ECO:0000313" key="3">
    <source>
        <dbReference type="EMBL" id="OCL14441.1"/>
    </source>
</evidence>
<evidence type="ECO:0000256" key="1">
    <source>
        <dbReference type="SAM" id="MobiDB-lite"/>
    </source>
</evidence>